<keyword evidence="3" id="KW-1185">Reference proteome</keyword>
<dbReference type="InterPro" id="IPR024399">
    <property type="entry name" value="DUF2628"/>
</dbReference>
<feature type="transmembrane region" description="Helical" evidence="1">
    <location>
        <begin position="94"/>
        <end position="115"/>
    </location>
</feature>
<keyword evidence="1" id="KW-0472">Membrane</keyword>
<feature type="transmembrane region" description="Helical" evidence="1">
    <location>
        <begin position="62"/>
        <end position="82"/>
    </location>
</feature>
<feature type="transmembrane region" description="Helical" evidence="1">
    <location>
        <begin position="146"/>
        <end position="165"/>
    </location>
</feature>
<gene>
    <name evidence="2" type="ORF">FOA19_20720</name>
</gene>
<evidence type="ECO:0000313" key="3">
    <source>
        <dbReference type="Proteomes" id="UP000324133"/>
    </source>
</evidence>
<dbReference type="Pfam" id="PF10947">
    <property type="entry name" value="DUF2628"/>
    <property type="match status" value="1"/>
</dbReference>
<dbReference type="EMBL" id="VKKY01000003">
    <property type="protein sequence ID" value="KAA3436800.1"/>
    <property type="molecule type" value="Genomic_DNA"/>
</dbReference>
<name>A0A5B6TB36_9BACT</name>
<dbReference type="AlphaFoldDB" id="A0A5B6TB36"/>
<dbReference type="RefSeq" id="WP_149092739.1">
    <property type="nucleotide sequence ID" value="NZ_VKKY01000003.1"/>
</dbReference>
<keyword evidence="1" id="KW-0812">Transmembrane</keyword>
<organism evidence="2 3">
    <name type="scientific">Rufibacter hautae</name>
    <dbReference type="NCBI Taxonomy" id="2595005"/>
    <lineage>
        <taxon>Bacteria</taxon>
        <taxon>Pseudomonadati</taxon>
        <taxon>Bacteroidota</taxon>
        <taxon>Cytophagia</taxon>
        <taxon>Cytophagales</taxon>
        <taxon>Hymenobacteraceae</taxon>
        <taxon>Rufibacter</taxon>
    </lineage>
</organism>
<evidence type="ECO:0000256" key="1">
    <source>
        <dbReference type="SAM" id="Phobius"/>
    </source>
</evidence>
<dbReference type="OrthoDB" id="6691119at2"/>
<reference evidence="2 3" key="1">
    <citation type="submission" date="2019-07" db="EMBL/GenBank/DDBJ databases">
        <title>Rufibacter sp. nov., isolated from lake sediment.</title>
        <authorList>
            <person name="Qu J.-H."/>
        </authorList>
    </citation>
    <scope>NUCLEOTIDE SEQUENCE [LARGE SCALE GENOMIC DNA]</scope>
    <source>
        <strain evidence="2 3">NBS58-1</strain>
    </source>
</reference>
<proteinExistence type="predicted"/>
<keyword evidence="1" id="KW-1133">Transmembrane helix</keyword>
<accession>A0A5B6TB36</accession>
<comment type="caution">
    <text evidence="2">The sequence shown here is derived from an EMBL/GenBank/DDBJ whole genome shotgun (WGS) entry which is preliminary data.</text>
</comment>
<protein>
    <submittedName>
        <fullName evidence="2">DUF2628 domain-containing protein</fullName>
    </submittedName>
</protein>
<evidence type="ECO:0000313" key="2">
    <source>
        <dbReference type="EMBL" id="KAA3436800.1"/>
    </source>
</evidence>
<dbReference type="Proteomes" id="UP000324133">
    <property type="component" value="Unassembled WGS sequence"/>
</dbReference>
<sequence length="169" mass="19362">MLPSPETPETDPQEAYYRAYFGVDADYYLRKLAQYRAGTKITFNIGAFFFGIFWMLYRKLYIAGLAVIVALTAESYLLGMAIAHYNISDGNAKLLNNASTLFWSLLVGFLGNWLYLRQAENKVNQALEEEDNERDTMARLTYEGNITYIPHIIIAALILLLLLFFQFNS</sequence>
<feature type="transmembrane region" description="Helical" evidence="1">
    <location>
        <begin position="37"/>
        <end position="56"/>
    </location>
</feature>